<evidence type="ECO:0000256" key="1">
    <source>
        <dbReference type="ARBA" id="ARBA00004429"/>
    </source>
</evidence>
<proteinExistence type="predicted"/>
<dbReference type="Pfam" id="PF01554">
    <property type="entry name" value="MatE"/>
    <property type="match status" value="2"/>
</dbReference>
<dbReference type="NCBIfam" id="TIGR00797">
    <property type="entry name" value="matE"/>
    <property type="match status" value="1"/>
</dbReference>
<feature type="transmembrane region" description="Helical" evidence="7">
    <location>
        <begin position="52"/>
        <end position="83"/>
    </location>
</feature>
<organism evidence="8 9">
    <name type="scientific">Ramlibacter rhizophilus</name>
    <dbReference type="NCBI Taxonomy" id="1781167"/>
    <lineage>
        <taxon>Bacteria</taxon>
        <taxon>Pseudomonadati</taxon>
        <taxon>Pseudomonadota</taxon>
        <taxon>Betaproteobacteria</taxon>
        <taxon>Burkholderiales</taxon>
        <taxon>Comamonadaceae</taxon>
        <taxon>Ramlibacter</taxon>
    </lineage>
</organism>
<dbReference type="PANTHER" id="PTHR43549">
    <property type="entry name" value="MULTIDRUG RESISTANCE PROTEIN YPNP-RELATED"/>
    <property type="match status" value="1"/>
</dbReference>
<dbReference type="InterPro" id="IPR002528">
    <property type="entry name" value="MATE_fam"/>
</dbReference>
<accession>A0A4Z0BJZ3</accession>
<dbReference type="AlphaFoldDB" id="A0A4Z0BJZ3"/>
<feature type="transmembrane region" description="Helical" evidence="7">
    <location>
        <begin position="196"/>
        <end position="217"/>
    </location>
</feature>
<keyword evidence="2" id="KW-0813">Transport</keyword>
<evidence type="ECO:0000256" key="2">
    <source>
        <dbReference type="ARBA" id="ARBA00022448"/>
    </source>
</evidence>
<evidence type="ECO:0000313" key="8">
    <source>
        <dbReference type="EMBL" id="TFY98577.1"/>
    </source>
</evidence>
<feature type="transmembrane region" description="Helical" evidence="7">
    <location>
        <begin position="362"/>
        <end position="380"/>
    </location>
</feature>
<keyword evidence="9" id="KW-1185">Reference proteome</keyword>
<dbReference type="PIRSF" id="PIRSF006603">
    <property type="entry name" value="DinF"/>
    <property type="match status" value="1"/>
</dbReference>
<feature type="transmembrane region" description="Helical" evidence="7">
    <location>
        <begin position="292"/>
        <end position="314"/>
    </location>
</feature>
<dbReference type="InterPro" id="IPR048279">
    <property type="entry name" value="MdtK-like"/>
</dbReference>
<dbReference type="InterPro" id="IPR052031">
    <property type="entry name" value="Membrane_Transporter-Flippase"/>
</dbReference>
<evidence type="ECO:0000313" key="9">
    <source>
        <dbReference type="Proteomes" id="UP000297564"/>
    </source>
</evidence>
<feature type="transmembrane region" description="Helical" evidence="7">
    <location>
        <begin position="138"/>
        <end position="158"/>
    </location>
</feature>
<feature type="transmembrane region" description="Helical" evidence="7">
    <location>
        <begin position="95"/>
        <end position="118"/>
    </location>
</feature>
<evidence type="ECO:0000256" key="4">
    <source>
        <dbReference type="ARBA" id="ARBA00022692"/>
    </source>
</evidence>
<evidence type="ECO:0000256" key="7">
    <source>
        <dbReference type="SAM" id="Phobius"/>
    </source>
</evidence>
<feature type="transmembrane region" description="Helical" evidence="7">
    <location>
        <begin position="254"/>
        <end position="272"/>
    </location>
</feature>
<reference evidence="8 9" key="1">
    <citation type="submission" date="2019-03" db="EMBL/GenBank/DDBJ databases">
        <title>Ramlibacter rhizophilus CCTCC AB2015357, whole genome shotgun sequence.</title>
        <authorList>
            <person name="Zhang X."/>
            <person name="Feng G."/>
            <person name="Zhu H."/>
        </authorList>
    </citation>
    <scope>NUCLEOTIDE SEQUENCE [LARGE SCALE GENOMIC DNA]</scope>
    <source>
        <strain evidence="8 9">CCTCC AB2015357</strain>
    </source>
</reference>
<dbReference type="GO" id="GO:0042910">
    <property type="term" value="F:xenobiotic transmembrane transporter activity"/>
    <property type="evidence" value="ECO:0007669"/>
    <property type="project" value="InterPro"/>
</dbReference>
<dbReference type="EMBL" id="SMLL01000005">
    <property type="protein sequence ID" value="TFY98577.1"/>
    <property type="molecule type" value="Genomic_DNA"/>
</dbReference>
<name>A0A4Z0BJZ3_9BURK</name>
<evidence type="ECO:0000256" key="3">
    <source>
        <dbReference type="ARBA" id="ARBA00022475"/>
    </source>
</evidence>
<keyword evidence="3" id="KW-1003">Cell membrane</keyword>
<dbReference type="GO" id="GO:0015297">
    <property type="term" value="F:antiporter activity"/>
    <property type="evidence" value="ECO:0007669"/>
    <property type="project" value="InterPro"/>
</dbReference>
<feature type="transmembrane region" description="Helical" evidence="7">
    <location>
        <begin position="392"/>
        <end position="413"/>
    </location>
</feature>
<gene>
    <name evidence="8" type="ORF">EZ242_13650</name>
</gene>
<evidence type="ECO:0000256" key="5">
    <source>
        <dbReference type="ARBA" id="ARBA00022989"/>
    </source>
</evidence>
<dbReference type="GO" id="GO:0005886">
    <property type="term" value="C:plasma membrane"/>
    <property type="evidence" value="ECO:0007669"/>
    <property type="project" value="UniProtKB-SubCell"/>
</dbReference>
<feature type="transmembrane region" description="Helical" evidence="7">
    <location>
        <begin position="425"/>
        <end position="445"/>
    </location>
</feature>
<feature type="transmembrane region" description="Helical" evidence="7">
    <location>
        <begin position="170"/>
        <end position="190"/>
    </location>
</feature>
<dbReference type="RefSeq" id="WP_135285728.1">
    <property type="nucleotide sequence ID" value="NZ_SMLL01000005.1"/>
</dbReference>
<protein>
    <submittedName>
        <fullName evidence="8">MATE family efflux transporter</fullName>
    </submittedName>
</protein>
<sequence>MKSPSSAADRQQSLLAPYLQLLVPLVLAHMLQSVGGLLDGLWVARLLGITGVAAISSFFPVFFVILSVIIGLSAAVSVLVGQAWGAGDFRAVRRVAGTALCVAFVLGLALALAALTGAEPLMRLLGTPPDILHEATSYARTVLVAMPLTFTLWTCMALSRGAGDPQSPLWAILAATGVGAVATPVLVSGWGGLPALGAAGAAASSIVAQCVASGVLLGRWVRARHPLLADGLRSRDVRFDLATGTRMMRIGVPASLQMLSMALAEVVLLGLVNRHGSTVTAAYGAATQLLSWIQFPAMCVGIAAAILSAHVIGAGRSHRVPAVIRCGLALNAGVTTLFALAGSLMAPAALRLFLHDPASLEVAVGMLRTVAWSVVLLGWSNVLNGALRASGIVLLPTALGMLAILAVELPAAWVLESRLGLPGLWWAYPAGFGAMLILHSACAAAHWRVRSRAVRVAAA</sequence>
<evidence type="ECO:0000256" key="6">
    <source>
        <dbReference type="ARBA" id="ARBA00023136"/>
    </source>
</evidence>
<keyword evidence="5 7" id="KW-1133">Transmembrane helix</keyword>
<dbReference type="OrthoDB" id="9806302at2"/>
<keyword evidence="6 7" id="KW-0472">Membrane</keyword>
<dbReference type="Proteomes" id="UP000297564">
    <property type="component" value="Unassembled WGS sequence"/>
</dbReference>
<comment type="subcellular location">
    <subcellularLocation>
        <location evidence="1">Cell inner membrane</location>
        <topology evidence="1">Multi-pass membrane protein</topology>
    </subcellularLocation>
</comment>
<feature type="transmembrane region" description="Helical" evidence="7">
    <location>
        <begin position="326"/>
        <end position="350"/>
    </location>
</feature>
<keyword evidence="4 7" id="KW-0812">Transmembrane</keyword>
<comment type="caution">
    <text evidence="8">The sequence shown here is derived from an EMBL/GenBank/DDBJ whole genome shotgun (WGS) entry which is preliminary data.</text>
</comment>
<dbReference type="PANTHER" id="PTHR43549:SF3">
    <property type="entry name" value="MULTIDRUG RESISTANCE PROTEIN YPNP-RELATED"/>
    <property type="match status" value="1"/>
</dbReference>